<gene>
    <name evidence="1" type="ORF">METZ01_LOCUS364693</name>
</gene>
<dbReference type="AlphaFoldDB" id="A0A382SPK1"/>
<feature type="non-terminal residue" evidence="1">
    <location>
        <position position="1"/>
    </location>
</feature>
<name>A0A382SPK1_9ZZZZ</name>
<dbReference type="EMBL" id="UINC01130646">
    <property type="protein sequence ID" value="SVD11839.1"/>
    <property type="molecule type" value="Genomic_DNA"/>
</dbReference>
<evidence type="ECO:0000313" key="1">
    <source>
        <dbReference type="EMBL" id="SVD11839.1"/>
    </source>
</evidence>
<feature type="non-terminal residue" evidence="1">
    <location>
        <position position="227"/>
    </location>
</feature>
<sequence>MNEFGLKAFSTEADILNKGINRNIPNIFGNTSLDPNTSHSIWNISNWTGGGGGDGGDGGAAAEAAYQAKIRQEKEDATQDVWDLYAKFGLGEDATDAELEAFAYGDPVRRSYNRFAMDAPITGIEDQRSKALGDLTVALSRQGLGGGKFSRGGSSSEVNRKALAKKMYAKGQVEAASRGEREAMKIRDALLAARGSSMAQIDAATDPASAVSMSMSNAEQATQPGKF</sequence>
<organism evidence="1">
    <name type="scientific">marine metagenome</name>
    <dbReference type="NCBI Taxonomy" id="408172"/>
    <lineage>
        <taxon>unclassified sequences</taxon>
        <taxon>metagenomes</taxon>
        <taxon>ecological metagenomes</taxon>
    </lineage>
</organism>
<protein>
    <submittedName>
        <fullName evidence="1">Uncharacterized protein</fullName>
    </submittedName>
</protein>
<proteinExistence type="predicted"/>
<accession>A0A382SPK1</accession>
<reference evidence="1" key="1">
    <citation type="submission" date="2018-05" db="EMBL/GenBank/DDBJ databases">
        <authorList>
            <person name="Lanie J.A."/>
            <person name="Ng W.-L."/>
            <person name="Kazmierczak K.M."/>
            <person name="Andrzejewski T.M."/>
            <person name="Davidsen T.M."/>
            <person name="Wayne K.J."/>
            <person name="Tettelin H."/>
            <person name="Glass J.I."/>
            <person name="Rusch D."/>
            <person name="Podicherti R."/>
            <person name="Tsui H.-C.T."/>
            <person name="Winkler M.E."/>
        </authorList>
    </citation>
    <scope>NUCLEOTIDE SEQUENCE</scope>
</reference>